<keyword evidence="3" id="KW-1185">Reference proteome</keyword>
<dbReference type="Proteomes" id="UP001220324">
    <property type="component" value="Unassembled WGS sequence"/>
</dbReference>
<accession>A0AAD6CUQ6</accession>
<feature type="domain" description="C2H2-type" evidence="1">
    <location>
        <begin position="5"/>
        <end position="25"/>
    </location>
</feature>
<reference evidence="2 3" key="1">
    <citation type="journal article" date="2023" name="IMA Fungus">
        <title>Comparative genomic study of the Penicillium genus elucidates a diverse pangenome and 15 lateral gene transfer events.</title>
        <authorList>
            <person name="Petersen C."/>
            <person name="Sorensen T."/>
            <person name="Nielsen M.R."/>
            <person name="Sondergaard T.E."/>
            <person name="Sorensen J.L."/>
            <person name="Fitzpatrick D.A."/>
            <person name="Frisvad J.C."/>
            <person name="Nielsen K.L."/>
        </authorList>
    </citation>
    <scope>NUCLEOTIDE SEQUENCE [LARGE SCALE GENOMIC DNA]</scope>
    <source>
        <strain evidence="2 3">IBT 35679</strain>
    </source>
</reference>
<dbReference type="InterPro" id="IPR013087">
    <property type="entry name" value="Znf_C2H2_type"/>
</dbReference>
<protein>
    <recommendedName>
        <fullName evidence="1">C2H2-type domain-containing protein</fullName>
    </recommendedName>
</protein>
<proteinExistence type="predicted"/>
<dbReference type="AlphaFoldDB" id="A0AAD6CUQ6"/>
<evidence type="ECO:0000313" key="2">
    <source>
        <dbReference type="EMBL" id="KAJ5540563.1"/>
    </source>
</evidence>
<evidence type="ECO:0000259" key="1">
    <source>
        <dbReference type="PROSITE" id="PS00028"/>
    </source>
</evidence>
<comment type="caution">
    <text evidence="2">The sequence shown here is derived from an EMBL/GenBank/DDBJ whole genome shotgun (WGS) entry which is preliminary data.</text>
</comment>
<name>A0AAD6CUQ6_9EURO</name>
<gene>
    <name evidence="2" type="ORF">N7494_005639</name>
</gene>
<sequence>MARQCPYCGMAYKNGHGLYIHLTNHAYFEGHWRRPLDGIHDAREITRIVNRDAGEAERHQKPSNSGWRRYLVGLDRPGKGSDKKPVFRFMNLPFGSHVEEVPKRRGIPLEYDSVSCPRTFRGGKTFTSLVHNPLAIMSTSSQIYAEARKVFYSQNKFYFPDLRTLHVFLLGIGDKNVQLLRTVECKAITTGPGTIRGRLRKCLPWIRMAGENPRPSTWYSEILDQILTHCHYDVLLGIMFGPSMHRALMRVGSHKPEKEKDIIYHLFRMRVFFYRHNEQGQEVETNGRVSFKLCAFRTGQH</sequence>
<dbReference type="EMBL" id="JAQIZZ010000005">
    <property type="protein sequence ID" value="KAJ5540563.1"/>
    <property type="molecule type" value="Genomic_DNA"/>
</dbReference>
<dbReference type="PROSITE" id="PS00028">
    <property type="entry name" value="ZINC_FINGER_C2H2_1"/>
    <property type="match status" value="1"/>
</dbReference>
<organism evidence="2 3">
    <name type="scientific">Penicillium frequentans</name>
    <dbReference type="NCBI Taxonomy" id="3151616"/>
    <lineage>
        <taxon>Eukaryota</taxon>
        <taxon>Fungi</taxon>
        <taxon>Dikarya</taxon>
        <taxon>Ascomycota</taxon>
        <taxon>Pezizomycotina</taxon>
        <taxon>Eurotiomycetes</taxon>
        <taxon>Eurotiomycetidae</taxon>
        <taxon>Eurotiales</taxon>
        <taxon>Aspergillaceae</taxon>
        <taxon>Penicillium</taxon>
    </lineage>
</organism>
<evidence type="ECO:0000313" key="3">
    <source>
        <dbReference type="Proteomes" id="UP001220324"/>
    </source>
</evidence>